<evidence type="ECO:0000259" key="1">
    <source>
        <dbReference type="PROSITE" id="PS50987"/>
    </source>
</evidence>
<sequence length="127" mass="14405">MNKTRVGKKADVDDDTNIVKIIFVLVNADGVLSFSDIVKQTKLQSNLVSYHLKSLKDKHIVLETNGGYRCQPFLNDDNVSEDLDSLMGLIIKIMSREMVIEEPTMRKLSTAVIENLKLYVELFDLES</sequence>
<feature type="domain" description="HTH arsR-type" evidence="1">
    <location>
        <begin position="1"/>
        <end position="94"/>
    </location>
</feature>
<dbReference type="AlphaFoldDB" id="A0A6M3MC22"/>
<dbReference type="PROSITE" id="PS50987">
    <property type="entry name" value="HTH_ARSR_2"/>
    <property type="match status" value="1"/>
</dbReference>
<dbReference type="Gene3D" id="1.10.10.10">
    <property type="entry name" value="Winged helix-like DNA-binding domain superfamily/Winged helix DNA-binding domain"/>
    <property type="match status" value="1"/>
</dbReference>
<proteinExistence type="predicted"/>
<dbReference type="InterPro" id="IPR001845">
    <property type="entry name" value="HTH_ArsR_DNA-bd_dom"/>
</dbReference>
<protein>
    <submittedName>
        <fullName evidence="2">Putative DNA binding, helix-turn-helix domain containing protein</fullName>
    </submittedName>
</protein>
<name>A0A6M3MC22_9ZZZZ</name>
<accession>A0A6M3MC22</accession>
<reference evidence="2" key="1">
    <citation type="submission" date="2020-03" db="EMBL/GenBank/DDBJ databases">
        <title>The deep terrestrial virosphere.</title>
        <authorList>
            <person name="Holmfeldt K."/>
            <person name="Nilsson E."/>
            <person name="Simone D."/>
            <person name="Lopez-Fernandez M."/>
            <person name="Wu X."/>
            <person name="de Brujin I."/>
            <person name="Lundin D."/>
            <person name="Andersson A."/>
            <person name="Bertilsson S."/>
            <person name="Dopson M."/>
        </authorList>
    </citation>
    <scope>NUCLEOTIDE SEQUENCE</scope>
    <source>
        <strain evidence="2">MM171B01145</strain>
    </source>
</reference>
<dbReference type="InterPro" id="IPR036388">
    <property type="entry name" value="WH-like_DNA-bd_sf"/>
</dbReference>
<dbReference type="EMBL" id="MT143796">
    <property type="protein sequence ID" value="QJB02619.1"/>
    <property type="molecule type" value="Genomic_DNA"/>
</dbReference>
<gene>
    <name evidence="2" type="ORF">MM171B01145_0012</name>
</gene>
<dbReference type="InterPro" id="IPR036390">
    <property type="entry name" value="WH_DNA-bd_sf"/>
</dbReference>
<organism evidence="2">
    <name type="scientific">viral metagenome</name>
    <dbReference type="NCBI Taxonomy" id="1070528"/>
    <lineage>
        <taxon>unclassified sequences</taxon>
        <taxon>metagenomes</taxon>
        <taxon>organismal metagenomes</taxon>
    </lineage>
</organism>
<evidence type="ECO:0000313" key="2">
    <source>
        <dbReference type="EMBL" id="QJB02619.1"/>
    </source>
</evidence>
<dbReference type="GO" id="GO:0003700">
    <property type="term" value="F:DNA-binding transcription factor activity"/>
    <property type="evidence" value="ECO:0007669"/>
    <property type="project" value="InterPro"/>
</dbReference>
<dbReference type="SUPFAM" id="SSF46785">
    <property type="entry name" value="Winged helix' DNA-binding domain"/>
    <property type="match status" value="1"/>
</dbReference>